<reference evidence="2 3" key="1">
    <citation type="submission" date="2024-04" db="EMBL/GenBank/DDBJ databases">
        <title>Phyllosticta paracitricarpa is synonymous to the EU quarantine fungus P. citricarpa based on phylogenomic analyses.</title>
        <authorList>
            <consortium name="Lawrence Berkeley National Laboratory"/>
            <person name="Van Ingen-Buijs V.A."/>
            <person name="Van Westerhoven A.C."/>
            <person name="Haridas S."/>
            <person name="Skiadas P."/>
            <person name="Martin F."/>
            <person name="Groenewald J.Z."/>
            <person name="Crous P.W."/>
            <person name="Seidl M.F."/>
        </authorList>
    </citation>
    <scope>NUCLEOTIDE SEQUENCE [LARGE SCALE GENOMIC DNA]</scope>
    <source>
        <strain evidence="2 3">CBS 123371</strain>
    </source>
</reference>
<dbReference type="Proteomes" id="UP001363622">
    <property type="component" value="Unassembled WGS sequence"/>
</dbReference>
<feature type="signal peptide" evidence="1">
    <location>
        <begin position="1"/>
        <end position="25"/>
    </location>
</feature>
<evidence type="ECO:0000256" key="1">
    <source>
        <dbReference type="SAM" id="SignalP"/>
    </source>
</evidence>
<dbReference type="CDD" id="cd08983">
    <property type="entry name" value="GH43_Bt3655-like"/>
    <property type="match status" value="1"/>
</dbReference>
<evidence type="ECO:0000313" key="2">
    <source>
        <dbReference type="EMBL" id="KAK7509857.1"/>
    </source>
</evidence>
<name>A0ABR1K8M0_9PEZI</name>
<dbReference type="PANTHER" id="PTHR43301:SF8">
    <property type="entry name" value="ARABINOSIDASE-RELATED"/>
    <property type="match status" value="1"/>
</dbReference>
<dbReference type="SUPFAM" id="SSF75005">
    <property type="entry name" value="Arabinanase/levansucrase/invertase"/>
    <property type="match status" value="1"/>
</dbReference>
<dbReference type="Gene3D" id="2.115.10.20">
    <property type="entry name" value="Glycosyl hydrolase domain, family 43"/>
    <property type="match status" value="1"/>
</dbReference>
<dbReference type="InterPro" id="IPR023296">
    <property type="entry name" value="Glyco_hydro_beta-prop_sf"/>
</dbReference>
<organism evidence="2 3">
    <name type="scientific">Phyllosticta citriasiana</name>
    <dbReference type="NCBI Taxonomy" id="595635"/>
    <lineage>
        <taxon>Eukaryota</taxon>
        <taxon>Fungi</taxon>
        <taxon>Dikarya</taxon>
        <taxon>Ascomycota</taxon>
        <taxon>Pezizomycotina</taxon>
        <taxon>Dothideomycetes</taxon>
        <taxon>Dothideomycetes incertae sedis</taxon>
        <taxon>Botryosphaeriales</taxon>
        <taxon>Phyllostictaceae</taxon>
        <taxon>Phyllosticta</taxon>
    </lineage>
</organism>
<gene>
    <name evidence="2" type="ORF">IWZ03DRAFT_90207</name>
</gene>
<evidence type="ECO:0000313" key="3">
    <source>
        <dbReference type="Proteomes" id="UP001363622"/>
    </source>
</evidence>
<feature type="chain" id="PRO_5046893676" evidence="1">
    <location>
        <begin position="26"/>
        <end position="341"/>
    </location>
</feature>
<keyword evidence="1" id="KW-0732">Signal</keyword>
<accession>A0ABR1K8M0</accession>
<comment type="caution">
    <text evidence="2">The sequence shown here is derived from an EMBL/GenBank/DDBJ whole genome shotgun (WGS) entry which is preliminary data.</text>
</comment>
<protein>
    <submittedName>
        <fullName evidence="2">Arabinosidase</fullName>
    </submittedName>
</protein>
<dbReference type="EMBL" id="JBBPHU010000016">
    <property type="protein sequence ID" value="KAK7509857.1"/>
    <property type="molecule type" value="Genomic_DNA"/>
</dbReference>
<keyword evidence="3" id="KW-1185">Reference proteome</keyword>
<dbReference type="PANTHER" id="PTHR43301">
    <property type="entry name" value="ARABINAN ENDO-1,5-ALPHA-L-ARABINOSIDASE"/>
    <property type="match status" value="1"/>
</dbReference>
<sequence>MAASNFCRYIFLIFSLLYVSVTAHALPLEFGALDKRHTTDLVGYFAVFFKGDSTANQRVWFYLSNGNDPCSFRPLNGDRPVLTPNGGTGGVRDMAIVVGGGSESGKKWYILGTDLDAAKMDFNKATRQGSRSMFIWESSDLIYWDSERLVSVEEEVAGDLWAPEALFDASQGRYFVFWSAKIYSRDDPQHKANVHHVIRATYTSDFHKFDHPPFVYLNAYPNSIIDMSILSLGGNTYVRFIKRERDNTVYSEISTNGIYGPWFGRGDVEHHVEGPAPYLDNQVKGKGHLLLDRNSYLAYESDDIPSGQWRSSCPEFPKGLRHGSVLPVNKTEYDGLRQWYR</sequence>
<proteinExistence type="predicted"/>
<dbReference type="InterPro" id="IPR050727">
    <property type="entry name" value="GH43_arabinanases"/>
</dbReference>